<feature type="region of interest" description="Disordered" evidence="1">
    <location>
        <begin position="60"/>
        <end position="92"/>
    </location>
</feature>
<sequence length="166" mass="17604">MRQWRHSIGWVGAPMIGVSLALSACPPGLFDEVVDMRALTAEENGKRNLEAIRALQVEQPRAPAATPAPPPVSNALSSTIESQPVPSDVQSDAIPLVPSSIPMQPGGSAQTQVPPIRLWTPSPPTRPSLPDYPVPAYTIPAPVGPDYHGTIRCLPDGLGGQRCQPR</sequence>
<proteinExistence type="predicted"/>
<keyword evidence="4" id="KW-1185">Reference proteome</keyword>
<dbReference type="Proteomes" id="UP001179121">
    <property type="component" value="Chromosome"/>
</dbReference>
<reference evidence="3" key="1">
    <citation type="submission" date="2022-10" db="EMBL/GenBank/DDBJ databases">
        <authorList>
            <person name="Koch H."/>
        </authorList>
    </citation>
    <scope>NUCLEOTIDE SEQUENCE</scope>
    <source>
        <strain evidence="3">DNF</strain>
    </source>
</reference>
<dbReference type="KEGG" id="nti:DNFV4_02614"/>
<organism evidence="3 4">
    <name type="scientific">Nitrospira tepida</name>
    <dbReference type="NCBI Taxonomy" id="2973512"/>
    <lineage>
        <taxon>Bacteria</taxon>
        <taxon>Pseudomonadati</taxon>
        <taxon>Nitrospirota</taxon>
        <taxon>Nitrospiria</taxon>
        <taxon>Nitrospirales</taxon>
        <taxon>Nitrospiraceae</taxon>
        <taxon>Nitrospira</taxon>
    </lineage>
</organism>
<dbReference type="EMBL" id="OX365700">
    <property type="protein sequence ID" value="CAI4032186.1"/>
    <property type="molecule type" value="Genomic_DNA"/>
</dbReference>
<gene>
    <name evidence="3" type="ORF">DNFV4_02614</name>
</gene>
<evidence type="ECO:0000313" key="4">
    <source>
        <dbReference type="Proteomes" id="UP001179121"/>
    </source>
</evidence>
<protein>
    <submittedName>
        <fullName evidence="3">Uncharacterized protein</fullName>
    </submittedName>
</protein>
<feature type="compositionally biased region" description="Polar residues" evidence="1">
    <location>
        <begin position="74"/>
        <end position="90"/>
    </location>
</feature>
<feature type="chain" id="PRO_5041685038" evidence="2">
    <location>
        <begin position="25"/>
        <end position="166"/>
    </location>
</feature>
<keyword evidence="2" id="KW-0732">Signal</keyword>
<dbReference type="PROSITE" id="PS51257">
    <property type="entry name" value="PROKAR_LIPOPROTEIN"/>
    <property type="match status" value="1"/>
</dbReference>
<accession>A0AA86N021</accession>
<evidence type="ECO:0000256" key="2">
    <source>
        <dbReference type="SAM" id="SignalP"/>
    </source>
</evidence>
<name>A0AA86N021_9BACT</name>
<evidence type="ECO:0000313" key="3">
    <source>
        <dbReference type="EMBL" id="CAI4032186.1"/>
    </source>
</evidence>
<feature type="signal peptide" evidence="2">
    <location>
        <begin position="1"/>
        <end position="24"/>
    </location>
</feature>
<dbReference type="RefSeq" id="WP_289268927.1">
    <property type="nucleotide sequence ID" value="NZ_OX365700.1"/>
</dbReference>
<dbReference type="AlphaFoldDB" id="A0AA86N021"/>
<evidence type="ECO:0000256" key="1">
    <source>
        <dbReference type="SAM" id="MobiDB-lite"/>
    </source>
</evidence>